<sequence length="77" mass="8589">MATIEISKIVTGGTTDLVASYRFNQEAAAEKAFNEIGVYETVRNIGDFLVDLKYHGDQVATFITNETGVRQIENKFK</sequence>
<organism evidence="1 2">
    <name type="scientific">Desmospora activa DSM 45169</name>
    <dbReference type="NCBI Taxonomy" id="1121389"/>
    <lineage>
        <taxon>Bacteria</taxon>
        <taxon>Bacillati</taxon>
        <taxon>Bacillota</taxon>
        <taxon>Bacilli</taxon>
        <taxon>Bacillales</taxon>
        <taxon>Thermoactinomycetaceae</taxon>
        <taxon>Desmospora</taxon>
    </lineage>
</organism>
<dbReference type="AlphaFoldDB" id="A0A2T4YYX9"/>
<evidence type="ECO:0000313" key="1">
    <source>
        <dbReference type="EMBL" id="PTM51931.1"/>
    </source>
</evidence>
<reference evidence="1 2" key="1">
    <citation type="submission" date="2018-04" db="EMBL/GenBank/DDBJ databases">
        <title>Genomic Encyclopedia of Archaeal and Bacterial Type Strains, Phase II (KMG-II): from individual species to whole genera.</title>
        <authorList>
            <person name="Goeker M."/>
        </authorList>
    </citation>
    <scope>NUCLEOTIDE SEQUENCE [LARGE SCALE GENOMIC DNA]</scope>
    <source>
        <strain evidence="1 2">DSM 45169</strain>
    </source>
</reference>
<name>A0A2T4YYX9_9BACL</name>
<evidence type="ECO:0000313" key="2">
    <source>
        <dbReference type="Proteomes" id="UP000241639"/>
    </source>
</evidence>
<comment type="caution">
    <text evidence="1">The sequence shown here is derived from an EMBL/GenBank/DDBJ whole genome shotgun (WGS) entry which is preliminary data.</text>
</comment>
<dbReference type="Proteomes" id="UP000241639">
    <property type="component" value="Unassembled WGS sequence"/>
</dbReference>
<accession>A0A2T4YYX9</accession>
<proteinExistence type="predicted"/>
<gene>
    <name evidence="1" type="ORF">C8J48_3755</name>
</gene>
<dbReference type="RefSeq" id="WP_107728709.1">
    <property type="nucleotide sequence ID" value="NZ_PZZP01000007.1"/>
</dbReference>
<keyword evidence="2" id="KW-1185">Reference proteome</keyword>
<dbReference type="EMBL" id="PZZP01000007">
    <property type="protein sequence ID" value="PTM51931.1"/>
    <property type="molecule type" value="Genomic_DNA"/>
</dbReference>
<protein>
    <submittedName>
        <fullName evidence="1">Uncharacterized protein</fullName>
    </submittedName>
</protein>